<evidence type="ECO:0000259" key="3">
    <source>
        <dbReference type="SMART" id="SM00062"/>
    </source>
</evidence>
<evidence type="ECO:0000256" key="2">
    <source>
        <dbReference type="SAM" id="SignalP"/>
    </source>
</evidence>
<protein>
    <submittedName>
        <fullName evidence="4">Transporter substrate-binding domain-containing protein</fullName>
    </submittedName>
</protein>
<dbReference type="AlphaFoldDB" id="A0AA41Z1Q7"/>
<dbReference type="InterPro" id="IPR001638">
    <property type="entry name" value="Solute-binding_3/MltF_N"/>
</dbReference>
<dbReference type="PANTHER" id="PTHR35936:SF17">
    <property type="entry name" value="ARGININE-BINDING EXTRACELLULAR PROTEIN ARTP"/>
    <property type="match status" value="1"/>
</dbReference>
<comment type="caution">
    <text evidence="4">The sequence shown here is derived from an EMBL/GenBank/DDBJ whole genome shotgun (WGS) entry which is preliminary data.</text>
</comment>
<dbReference type="RefSeq" id="WP_282587613.1">
    <property type="nucleotide sequence ID" value="NZ_JAMOIM010000023.1"/>
</dbReference>
<dbReference type="Gene3D" id="3.40.190.10">
    <property type="entry name" value="Periplasmic binding protein-like II"/>
    <property type="match status" value="2"/>
</dbReference>
<reference evidence="4" key="1">
    <citation type="submission" date="2022-05" db="EMBL/GenBank/DDBJ databases">
        <authorList>
            <person name="Pankratov T."/>
        </authorList>
    </citation>
    <scope>NUCLEOTIDE SEQUENCE</scope>
    <source>
        <strain evidence="4">BP6-180914</strain>
    </source>
</reference>
<dbReference type="Pfam" id="PF00497">
    <property type="entry name" value="SBP_bac_3"/>
    <property type="match status" value="1"/>
</dbReference>
<name>A0AA41Z1Q7_9HYPH</name>
<dbReference type="SUPFAM" id="SSF53850">
    <property type="entry name" value="Periplasmic binding protein-like II"/>
    <property type="match status" value="1"/>
</dbReference>
<feature type="chain" id="PRO_5041372537" evidence="2">
    <location>
        <begin position="23"/>
        <end position="274"/>
    </location>
</feature>
<keyword evidence="1 2" id="KW-0732">Signal</keyword>
<proteinExistence type="predicted"/>
<dbReference type="EMBL" id="JAMOIM010000023">
    <property type="protein sequence ID" value="MCW6511235.1"/>
    <property type="molecule type" value="Genomic_DNA"/>
</dbReference>
<gene>
    <name evidence="4" type="ORF">M8523_24880</name>
</gene>
<dbReference type="Proteomes" id="UP001165667">
    <property type="component" value="Unassembled WGS sequence"/>
</dbReference>
<accession>A0AA41Z1Q7</accession>
<evidence type="ECO:0000313" key="5">
    <source>
        <dbReference type="Proteomes" id="UP001165667"/>
    </source>
</evidence>
<dbReference type="SMART" id="SM00062">
    <property type="entry name" value="PBPb"/>
    <property type="match status" value="1"/>
</dbReference>
<sequence length="274" mass="28972">MSVRSTMTAALFLAALSATAQAQSCTPKHTFTTVEAGFITVGASTYAPYSLINADGVLVGIDGDIMAEIAKLECLKVKPVVADGGSGIQYVLSKKADTTTGDWYRTAERARVVYLTAPLYVDQMAVYSKQGYDSIGQMEGKVIGSTSGNLWNADMKKVFGDKVKLYQTSVAMQQDLMAGRVDLGVDGESIGVVAQQQGQLPGIKIVGIKPDPRVAASQEAGQGTFPMTKDNTAMGKAFDEDIEQLHKDGTIGKLLAKYGLSESAATTGAPRLIK</sequence>
<feature type="signal peptide" evidence="2">
    <location>
        <begin position="1"/>
        <end position="22"/>
    </location>
</feature>
<organism evidence="4 5">
    <name type="scientific">Lichenifustis flavocetrariae</name>
    <dbReference type="NCBI Taxonomy" id="2949735"/>
    <lineage>
        <taxon>Bacteria</taxon>
        <taxon>Pseudomonadati</taxon>
        <taxon>Pseudomonadota</taxon>
        <taxon>Alphaproteobacteria</taxon>
        <taxon>Hyphomicrobiales</taxon>
        <taxon>Lichenihabitantaceae</taxon>
        <taxon>Lichenifustis</taxon>
    </lineage>
</organism>
<keyword evidence="5" id="KW-1185">Reference proteome</keyword>
<evidence type="ECO:0000313" key="4">
    <source>
        <dbReference type="EMBL" id="MCW6511235.1"/>
    </source>
</evidence>
<dbReference type="PANTHER" id="PTHR35936">
    <property type="entry name" value="MEMBRANE-BOUND LYTIC MUREIN TRANSGLYCOSYLASE F"/>
    <property type="match status" value="1"/>
</dbReference>
<evidence type="ECO:0000256" key="1">
    <source>
        <dbReference type="ARBA" id="ARBA00022729"/>
    </source>
</evidence>
<feature type="domain" description="Solute-binding protein family 3/N-terminal" evidence="3">
    <location>
        <begin position="38"/>
        <end position="262"/>
    </location>
</feature>
<dbReference type="CDD" id="cd13530">
    <property type="entry name" value="PBP2_peptides_like"/>
    <property type="match status" value="1"/>
</dbReference>